<dbReference type="RefSeq" id="WP_353945079.1">
    <property type="nucleotide sequence ID" value="NZ_CP159534.1"/>
</dbReference>
<dbReference type="KEGG" id="stac:ABII15_28295"/>
<evidence type="ECO:0000256" key="1">
    <source>
        <dbReference type="SAM" id="Phobius"/>
    </source>
</evidence>
<keyword evidence="1" id="KW-0472">Membrane</keyword>
<dbReference type="EMBL" id="CP159534">
    <property type="protein sequence ID" value="XCJ73620.1"/>
    <property type="molecule type" value="Genomic_DNA"/>
</dbReference>
<keyword evidence="1" id="KW-0812">Transmembrane</keyword>
<accession>A0AAU8J0M6</accession>
<protein>
    <submittedName>
        <fullName evidence="2">Uncharacterized protein</fullName>
    </submittedName>
</protein>
<evidence type="ECO:0000313" key="2">
    <source>
        <dbReference type="EMBL" id="XCJ73620.1"/>
    </source>
</evidence>
<gene>
    <name evidence="2" type="ORF">ABII15_28295</name>
</gene>
<dbReference type="AlphaFoldDB" id="A0AAU8J0M6"/>
<proteinExistence type="predicted"/>
<sequence length="199" mass="21178">MRYPTAQERTTGTIQRVIEVRGGAALYVAGVLPEKDARDGFGPHFTVSADPTGHQPVCSVSRRAPGSTPGTDLAVTAPDGAELGVLRPPLRGAGGRPRYEMSFPDGTTLTGRRGTVSAWILYVVLSPLLLIYNIAGLVGGYGRPDWHLPSRTAWRPGGGPGLGLAPVKFSGMTDKYKVRTDRLDMRVVFAQAVLHEGDG</sequence>
<keyword evidence="1" id="KW-1133">Transmembrane helix</keyword>
<reference evidence="2" key="1">
    <citation type="submission" date="2024-06" db="EMBL/GenBank/DDBJ databases">
        <title>Streptomyces sp. strain HUAS MG91 genome sequences.</title>
        <authorList>
            <person name="Mo P."/>
        </authorList>
    </citation>
    <scope>NUCLEOTIDE SEQUENCE</scope>
    <source>
        <strain evidence="2">HUAS MG91</strain>
    </source>
</reference>
<feature type="transmembrane region" description="Helical" evidence="1">
    <location>
        <begin position="119"/>
        <end position="141"/>
    </location>
</feature>
<name>A0AAU8J0M6_9ACTN</name>
<organism evidence="2">
    <name type="scientific">Streptomyces tabacisoli</name>
    <dbReference type="NCBI Taxonomy" id="3156398"/>
    <lineage>
        <taxon>Bacteria</taxon>
        <taxon>Bacillati</taxon>
        <taxon>Actinomycetota</taxon>
        <taxon>Actinomycetes</taxon>
        <taxon>Kitasatosporales</taxon>
        <taxon>Streptomycetaceae</taxon>
        <taxon>Streptomyces</taxon>
    </lineage>
</organism>